<evidence type="ECO:0000259" key="4">
    <source>
        <dbReference type="Pfam" id="PF01648"/>
    </source>
</evidence>
<dbReference type="SUPFAM" id="SSF56214">
    <property type="entry name" value="4'-phosphopantetheinyl transferase"/>
    <property type="match status" value="2"/>
</dbReference>
<evidence type="ECO:0000313" key="6">
    <source>
        <dbReference type="EMBL" id="SHM35060.1"/>
    </source>
</evidence>
<evidence type="ECO:0000313" key="7">
    <source>
        <dbReference type="Proteomes" id="UP000184111"/>
    </source>
</evidence>
<dbReference type="GO" id="GO:0005829">
    <property type="term" value="C:cytosol"/>
    <property type="evidence" value="ECO:0007669"/>
    <property type="project" value="TreeGrafter"/>
</dbReference>
<feature type="domain" description="4'-phosphopantetheinyl transferase N-terminal" evidence="5">
    <location>
        <begin position="17"/>
        <end position="101"/>
    </location>
</feature>
<dbReference type="InterPro" id="IPR008278">
    <property type="entry name" value="4-PPantetheinyl_Trfase_dom"/>
</dbReference>
<dbReference type="Pfam" id="PF01648">
    <property type="entry name" value="ACPS"/>
    <property type="match status" value="1"/>
</dbReference>
<dbReference type="PANTHER" id="PTHR12215">
    <property type="entry name" value="PHOSPHOPANTETHEINE TRANSFERASE"/>
    <property type="match status" value="1"/>
</dbReference>
<dbReference type="STRING" id="310782.SAMN05216499_110127"/>
<dbReference type="PANTHER" id="PTHR12215:SF10">
    <property type="entry name" value="L-AMINOADIPATE-SEMIALDEHYDE DEHYDROGENASE-PHOSPHOPANTETHEINYL TRANSFERASE"/>
    <property type="match status" value="1"/>
</dbReference>
<proteinExistence type="inferred from homology"/>
<dbReference type="Pfam" id="PF22624">
    <property type="entry name" value="AASDHPPT_N"/>
    <property type="match status" value="1"/>
</dbReference>
<organism evidence="6 7">
    <name type="scientific">Actinacidiphila paucisporea</name>
    <dbReference type="NCBI Taxonomy" id="310782"/>
    <lineage>
        <taxon>Bacteria</taxon>
        <taxon>Bacillati</taxon>
        <taxon>Actinomycetota</taxon>
        <taxon>Actinomycetes</taxon>
        <taxon>Kitasatosporales</taxon>
        <taxon>Streptomycetaceae</taxon>
        <taxon>Actinacidiphila</taxon>
    </lineage>
</organism>
<comment type="similarity">
    <text evidence="1">Belongs to the P-Pant transferase superfamily. Gsp/Sfp/HetI/AcpT family.</text>
</comment>
<accession>A0A1M7I2X0</accession>
<reference evidence="6 7" key="1">
    <citation type="submission" date="2016-11" db="EMBL/GenBank/DDBJ databases">
        <authorList>
            <person name="Jaros S."/>
            <person name="Januszkiewicz K."/>
            <person name="Wedrychowicz H."/>
        </authorList>
    </citation>
    <scope>NUCLEOTIDE SEQUENCE [LARGE SCALE GENOMIC DNA]</scope>
    <source>
        <strain evidence="6 7">CGMCC 4.2025</strain>
    </source>
</reference>
<dbReference type="InterPro" id="IPR050559">
    <property type="entry name" value="P-Pant_transferase_sf"/>
</dbReference>
<feature type="domain" description="4'-phosphopantetheinyl transferase" evidence="4">
    <location>
        <begin position="107"/>
        <end position="173"/>
    </location>
</feature>
<dbReference type="InterPro" id="IPR037143">
    <property type="entry name" value="4-PPantetheinyl_Trfase_dom_sf"/>
</dbReference>
<protein>
    <submittedName>
        <fullName evidence="6">Phosphopantetheinyl transferase</fullName>
    </submittedName>
</protein>
<dbReference type="GO" id="GO:0000287">
    <property type="term" value="F:magnesium ion binding"/>
    <property type="evidence" value="ECO:0007669"/>
    <property type="project" value="InterPro"/>
</dbReference>
<evidence type="ECO:0000256" key="3">
    <source>
        <dbReference type="SAM" id="MobiDB-lite"/>
    </source>
</evidence>
<feature type="region of interest" description="Disordered" evidence="3">
    <location>
        <begin position="227"/>
        <end position="261"/>
    </location>
</feature>
<dbReference type="OrthoDB" id="190168at2"/>
<evidence type="ECO:0000256" key="2">
    <source>
        <dbReference type="ARBA" id="ARBA00022679"/>
    </source>
</evidence>
<dbReference type="GO" id="GO:0019878">
    <property type="term" value="P:lysine biosynthetic process via aminoadipic acid"/>
    <property type="evidence" value="ECO:0007669"/>
    <property type="project" value="TreeGrafter"/>
</dbReference>
<evidence type="ECO:0000256" key="1">
    <source>
        <dbReference type="ARBA" id="ARBA00010990"/>
    </source>
</evidence>
<sequence>MTDVVEVWLVPDRRSEPALAALLAVLDADERRRAEAYRSADDRRRFVLAHGALRHVVAGRLGAPPDEIRWARGPHGKPELAGRWRGTEVNLSHSGDVAMVALTDSRRVGVDVQRVLPHLDAAAMAARYFPPEEAAAVRATLDPAARATLFAHLWSRKEALTKAHGGRLTQGLRIPVTPSPGQAAGLGACAPYVDGPRADGLYVDGPRAAAPYANGLPVIGPLADGPRRDAPCAAGPAAADRHAAVPSADRTRPSPHPDDAWAGDYRISDVPAPPGYRAAVALSGRSGYRVTCHRWTWPVPAR</sequence>
<dbReference type="EMBL" id="FRBI01000010">
    <property type="protein sequence ID" value="SHM35060.1"/>
    <property type="molecule type" value="Genomic_DNA"/>
</dbReference>
<dbReference type="Gene3D" id="3.90.470.20">
    <property type="entry name" value="4'-phosphopantetheinyl transferase domain"/>
    <property type="match status" value="1"/>
</dbReference>
<gene>
    <name evidence="6" type="ORF">SAMN05216499_110127</name>
</gene>
<keyword evidence="2 6" id="KW-0808">Transferase</keyword>
<evidence type="ECO:0000259" key="5">
    <source>
        <dbReference type="Pfam" id="PF22624"/>
    </source>
</evidence>
<dbReference type="GO" id="GO:0008897">
    <property type="term" value="F:holo-[acyl-carrier-protein] synthase activity"/>
    <property type="evidence" value="ECO:0007669"/>
    <property type="project" value="InterPro"/>
</dbReference>
<dbReference type="InterPro" id="IPR055066">
    <property type="entry name" value="AASDHPPT_N"/>
</dbReference>
<dbReference type="Proteomes" id="UP000184111">
    <property type="component" value="Unassembled WGS sequence"/>
</dbReference>
<name>A0A1M7I2X0_9ACTN</name>
<dbReference type="AlphaFoldDB" id="A0A1M7I2X0"/>
<dbReference type="RefSeq" id="WP_073499256.1">
    <property type="nucleotide sequence ID" value="NZ_FRBI01000010.1"/>
</dbReference>
<feature type="compositionally biased region" description="Basic and acidic residues" evidence="3">
    <location>
        <begin position="239"/>
        <end position="259"/>
    </location>
</feature>
<keyword evidence="7" id="KW-1185">Reference proteome</keyword>